<evidence type="ECO:0000256" key="2">
    <source>
        <dbReference type="SAM" id="Phobius"/>
    </source>
</evidence>
<gene>
    <name evidence="3" type="ORF">Zmor_005652</name>
</gene>
<reference evidence="3" key="1">
    <citation type="journal article" date="2023" name="G3 (Bethesda)">
        <title>Whole genome assemblies of Zophobas morio and Tenebrio molitor.</title>
        <authorList>
            <person name="Kaur S."/>
            <person name="Stinson S.A."/>
            <person name="diCenzo G.C."/>
        </authorList>
    </citation>
    <scope>NUCLEOTIDE SEQUENCE</scope>
    <source>
        <strain evidence="3">QUZm001</strain>
    </source>
</reference>
<dbReference type="GO" id="GO:0005886">
    <property type="term" value="C:plasma membrane"/>
    <property type="evidence" value="ECO:0007669"/>
    <property type="project" value="TreeGrafter"/>
</dbReference>
<feature type="transmembrane region" description="Helical" evidence="2">
    <location>
        <begin position="310"/>
        <end position="337"/>
    </location>
</feature>
<feature type="transmembrane region" description="Helical" evidence="2">
    <location>
        <begin position="534"/>
        <end position="551"/>
    </location>
</feature>
<name>A0AA38IQ75_9CUCU</name>
<accession>A0AA38IQ75</accession>
<feature type="transmembrane region" description="Helical" evidence="2">
    <location>
        <begin position="187"/>
        <end position="206"/>
    </location>
</feature>
<dbReference type="Proteomes" id="UP001168821">
    <property type="component" value="Unassembled WGS sequence"/>
</dbReference>
<feature type="transmembrane region" description="Helical" evidence="2">
    <location>
        <begin position="32"/>
        <end position="55"/>
    </location>
</feature>
<comment type="caution">
    <text evidence="3">The sequence shown here is derived from an EMBL/GenBank/DDBJ whole genome shotgun (WGS) entry which is preliminary data.</text>
</comment>
<feature type="transmembrane region" description="Helical" evidence="2">
    <location>
        <begin position="7"/>
        <end position="26"/>
    </location>
</feature>
<feature type="transmembrane region" description="Helical" evidence="2">
    <location>
        <begin position="121"/>
        <end position="140"/>
    </location>
</feature>
<feature type="region of interest" description="Disordered" evidence="1">
    <location>
        <begin position="445"/>
        <end position="469"/>
    </location>
</feature>
<feature type="transmembrane region" description="Helical" evidence="2">
    <location>
        <begin position="503"/>
        <end position="528"/>
    </location>
</feature>
<feature type="transmembrane region" description="Helical" evidence="2">
    <location>
        <begin position="76"/>
        <end position="101"/>
    </location>
</feature>
<dbReference type="EMBL" id="JALNTZ010000002">
    <property type="protein sequence ID" value="KAJ3661247.1"/>
    <property type="molecule type" value="Genomic_DNA"/>
</dbReference>
<feature type="transmembrane region" description="Helical" evidence="2">
    <location>
        <begin position="152"/>
        <end position="175"/>
    </location>
</feature>
<feature type="compositionally biased region" description="Acidic residues" evidence="1">
    <location>
        <begin position="448"/>
        <end position="458"/>
    </location>
</feature>
<evidence type="ECO:0000313" key="3">
    <source>
        <dbReference type="EMBL" id="KAJ3661247.1"/>
    </source>
</evidence>
<evidence type="ECO:0008006" key="5">
    <source>
        <dbReference type="Google" id="ProtNLM"/>
    </source>
</evidence>
<keyword evidence="4" id="KW-1185">Reference proteome</keyword>
<dbReference type="Gene3D" id="1.20.1740.10">
    <property type="entry name" value="Amino acid/polyamine transporter I"/>
    <property type="match status" value="1"/>
</dbReference>
<sequence>MSLLQEFSALSIHLSLGLTVLIGLTASQFSGAITIAALPISIISIVLSALCGTSLNTTDTTYKKRKLCDILDFFKIWIEVLELLAASATCARIASATVDYITNEKLREWFLGIESHSLGEPWPDVLGVSVVIVVTGLFMLGLEKSPLFTSLLLLTVLITFVFFISIGCAETIITLTKWSEDFKLCSLQSIVSAAAMCSYGFINTFPKITKHKILKISTMVLVPLFLYTFTIMVFTLMSHYKELYGTATPFLRIFELRDVDWARLVMSICIICIVCLALTEIFPSLYALFETLASKEWQIFLASLQYRNSFTGAPLLTIFAAGSLAAILAFACPLAYLVKILNASTLLKCIVKSLLVLYYYYRPEFRNESYLVSSTSTQYSKLKQSSKGQKGAPPNLKKRVSGIISGWKKNVSPNSINSNKHRTPRAGSTQDDEYLLLNEYCDKSVDVSNDDSSDDNEEKESVLSSDAEDSYTSTDIDVIVQEYKDKIQVATIDNFNENKYPTYVTATTVIIFLMIIAIATISLSQVIVWRLYNLLWPCFTVSVFSTLIILVMPKNAYQSEDGLLPNSVTPLCNIVAIQLHIVLIATLMTDIWPGFIFWLCVGCLLFWRCECCTCDGLLSHNQKTKLNITENIAEYTDNYVDTILIAR</sequence>
<keyword evidence="2" id="KW-1133">Transmembrane helix</keyword>
<dbReference type="PANTHER" id="PTHR43243">
    <property type="entry name" value="INNER MEMBRANE TRANSPORTER YGJI-RELATED"/>
    <property type="match status" value="1"/>
</dbReference>
<dbReference type="PANTHER" id="PTHR43243:SF98">
    <property type="entry name" value="TORN AND DIMINISHED RHABDOMERES, ISOFORM D"/>
    <property type="match status" value="1"/>
</dbReference>
<protein>
    <recommendedName>
        <fullName evidence="5">Cationic amino acid transporter</fullName>
    </recommendedName>
</protein>
<dbReference type="GO" id="GO:0015171">
    <property type="term" value="F:amino acid transmembrane transporter activity"/>
    <property type="evidence" value="ECO:0007669"/>
    <property type="project" value="TreeGrafter"/>
</dbReference>
<feature type="region of interest" description="Disordered" evidence="1">
    <location>
        <begin position="407"/>
        <end position="428"/>
    </location>
</feature>
<feature type="transmembrane region" description="Helical" evidence="2">
    <location>
        <begin position="218"/>
        <end position="241"/>
    </location>
</feature>
<organism evidence="3 4">
    <name type="scientific">Zophobas morio</name>
    <dbReference type="NCBI Taxonomy" id="2755281"/>
    <lineage>
        <taxon>Eukaryota</taxon>
        <taxon>Metazoa</taxon>
        <taxon>Ecdysozoa</taxon>
        <taxon>Arthropoda</taxon>
        <taxon>Hexapoda</taxon>
        <taxon>Insecta</taxon>
        <taxon>Pterygota</taxon>
        <taxon>Neoptera</taxon>
        <taxon>Endopterygota</taxon>
        <taxon>Coleoptera</taxon>
        <taxon>Polyphaga</taxon>
        <taxon>Cucujiformia</taxon>
        <taxon>Tenebrionidae</taxon>
        <taxon>Zophobas</taxon>
    </lineage>
</organism>
<evidence type="ECO:0000256" key="1">
    <source>
        <dbReference type="SAM" id="MobiDB-lite"/>
    </source>
</evidence>
<proteinExistence type="predicted"/>
<feature type="transmembrane region" description="Helical" evidence="2">
    <location>
        <begin position="261"/>
        <end position="289"/>
    </location>
</feature>
<dbReference type="AlphaFoldDB" id="A0AA38IQ75"/>
<evidence type="ECO:0000313" key="4">
    <source>
        <dbReference type="Proteomes" id="UP001168821"/>
    </source>
</evidence>
<keyword evidence="2" id="KW-0812">Transmembrane</keyword>
<keyword evidence="2" id="KW-0472">Membrane</keyword>